<sequence length="80" mass="9137">MSRKNLSIKEALAIFDDSTASKNSDDYVENFAQGENISNSDDEEIDEIQCASTSKPNVKWTKLYKKIDHLQNSLDLHLKF</sequence>
<gene>
    <name evidence="1" type="ORF">TNCV_3118271</name>
</gene>
<organism evidence="1 2">
    <name type="scientific">Trichonephila clavipes</name>
    <name type="common">Golden silk orbweaver</name>
    <name type="synonym">Nephila clavipes</name>
    <dbReference type="NCBI Taxonomy" id="2585209"/>
    <lineage>
        <taxon>Eukaryota</taxon>
        <taxon>Metazoa</taxon>
        <taxon>Ecdysozoa</taxon>
        <taxon>Arthropoda</taxon>
        <taxon>Chelicerata</taxon>
        <taxon>Arachnida</taxon>
        <taxon>Araneae</taxon>
        <taxon>Araneomorphae</taxon>
        <taxon>Entelegynae</taxon>
        <taxon>Araneoidea</taxon>
        <taxon>Nephilidae</taxon>
        <taxon>Trichonephila</taxon>
    </lineage>
</organism>
<dbReference type="Proteomes" id="UP000887159">
    <property type="component" value="Unassembled WGS sequence"/>
</dbReference>
<accession>A0A8X6W951</accession>
<protein>
    <submittedName>
        <fullName evidence="1">Uncharacterized protein</fullName>
    </submittedName>
</protein>
<keyword evidence="2" id="KW-1185">Reference proteome</keyword>
<name>A0A8X6W951_TRICX</name>
<dbReference type="EMBL" id="BMAU01021394">
    <property type="protein sequence ID" value="GFY30667.1"/>
    <property type="molecule type" value="Genomic_DNA"/>
</dbReference>
<evidence type="ECO:0000313" key="2">
    <source>
        <dbReference type="Proteomes" id="UP000887159"/>
    </source>
</evidence>
<proteinExistence type="predicted"/>
<comment type="caution">
    <text evidence="1">The sequence shown here is derived from an EMBL/GenBank/DDBJ whole genome shotgun (WGS) entry which is preliminary data.</text>
</comment>
<evidence type="ECO:0000313" key="1">
    <source>
        <dbReference type="EMBL" id="GFY30667.1"/>
    </source>
</evidence>
<dbReference type="AlphaFoldDB" id="A0A8X6W951"/>
<reference evidence="1" key="1">
    <citation type="submission" date="2020-08" db="EMBL/GenBank/DDBJ databases">
        <title>Multicomponent nature underlies the extraordinary mechanical properties of spider dragline silk.</title>
        <authorList>
            <person name="Kono N."/>
            <person name="Nakamura H."/>
            <person name="Mori M."/>
            <person name="Yoshida Y."/>
            <person name="Ohtoshi R."/>
            <person name="Malay A.D."/>
            <person name="Moran D.A.P."/>
            <person name="Tomita M."/>
            <person name="Numata K."/>
            <person name="Arakawa K."/>
        </authorList>
    </citation>
    <scope>NUCLEOTIDE SEQUENCE</scope>
</reference>